<reference evidence="4" key="1">
    <citation type="submission" date="2016-03" db="EMBL/GenBank/DDBJ databases">
        <title>Characterization of Acinetobacter baumannii phage vB_AbaM_ME3.</title>
        <authorList>
            <person name="Buttimer C.T.H."/>
            <person name="Elbreki M."/>
            <person name="Coffey A."/>
        </authorList>
    </citation>
    <scope>NUCLEOTIDE SEQUENCE [LARGE SCALE GENOMIC DNA]</scope>
</reference>
<dbReference type="NCBIfam" id="TIGR01443">
    <property type="entry name" value="intein_Cterm"/>
    <property type="match status" value="1"/>
</dbReference>
<dbReference type="SMART" id="SM00305">
    <property type="entry name" value="HintC"/>
    <property type="match status" value="1"/>
</dbReference>
<keyword evidence="3" id="KW-0808">Transferase</keyword>
<dbReference type="Proteomes" id="UP000225947">
    <property type="component" value="Segment"/>
</dbReference>
<proteinExistence type="predicted"/>
<dbReference type="SUPFAM" id="SSF51294">
    <property type="entry name" value="Hedgehog/intein (Hint) domain"/>
    <property type="match status" value="1"/>
</dbReference>
<keyword evidence="4" id="KW-1185">Reference proteome</keyword>
<evidence type="ECO:0000259" key="2">
    <source>
        <dbReference type="SMART" id="SM00306"/>
    </source>
</evidence>
<dbReference type="GO" id="GO:0008168">
    <property type="term" value="F:methyltransferase activity"/>
    <property type="evidence" value="ECO:0007669"/>
    <property type="project" value="UniProtKB-KW"/>
</dbReference>
<dbReference type="GO" id="GO:0016539">
    <property type="term" value="P:intein-mediated protein splicing"/>
    <property type="evidence" value="ECO:0007669"/>
    <property type="project" value="InterPro"/>
</dbReference>
<dbReference type="Gene3D" id="2.170.16.10">
    <property type="entry name" value="Hedgehog/Intein (Hint) domain"/>
    <property type="match status" value="1"/>
</dbReference>
<feature type="domain" description="Hint" evidence="2">
    <location>
        <begin position="121"/>
        <end position="225"/>
    </location>
</feature>
<protein>
    <submittedName>
        <fullName evidence="3">RNA (Guanine-N1-)-methyltransferase</fullName>
    </submittedName>
</protein>
<name>A0A172PZY3_9CAUD</name>
<sequence>MDSKVQQMQEMMKLQETIALARKASQGKTIEIEEVKEDKETVINTLPTEYISANQLKLSSKELTHSTSYLDRLRQDDDRLNEIKISEEKAVKIRRGLLKLTTGNASVVPLKCNGDTCAFKQTCLTGDTLILSRGGIFRRLDTLTARNKVYSFNLDTCKIELDKVIEFKRQGSADVYLIETSLGNTIKATVNHPFLSLFNDNLEWSSIDGTVGSELKVGSEVLVADFELDTKDVYSMGDSFIDTIKAITLIGTEEVFDIEVAANHNFIANNFIVHNCPYWLEKVAPVGLACPVETQLIEYWLEKYQQEFNVEDNSITDMHMIARLCEYDIYDMRVTRYLAENDQTLLTDFISSYTEDGEPISNKATSAAFEVKERIDRLRSKTLKELMATREAKAKIAATVVNSASNSVSIAEMKKKYDELIKERATMRTVN</sequence>
<dbReference type="GO" id="GO:0032259">
    <property type="term" value="P:methylation"/>
    <property type="evidence" value="ECO:0007669"/>
    <property type="project" value="UniProtKB-KW"/>
</dbReference>
<dbReference type="InterPro" id="IPR036844">
    <property type="entry name" value="Hint_dom_sf"/>
</dbReference>
<dbReference type="NCBIfam" id="TIGR01445">
    <property type="entry name" value="intein_Nterm"/>
    <property type="match status" value="1"/>
</dbReference>
<dbReference type="PROSITE" id="PS50818">
    <property type="entry name" value="INTEIN_C_TER"/>
    <property type="match status" value="1"/>
</dbReference>
<dbReference type="SMART" id="SM00306">
    <property type="entry name" value="HintN"/>
    <property type="match status" value="1"/>
</dbReference>
<evidence type="ECO:0000313" key="3">
    <source>
        <dbReference type="EMBL" id="AND75170.1"/>
    </source>
</evidence>
<accession>A0A172PZY3</accession>
<dbReference type="InterPro" id="IPR003587">
    <property type="entry name" value="Hint_dom_N"/>
</dbReference>
<dbReference type="OrthoDB" id="2382at10239"/>
<gene>
    <name evidence="3" type="ORF">ME3_9</name>
</gene>
<organism evidence="3 4">
    <name type="scientific">Acinetobacter phage vB_AbaM_ME3</name>
    <dbReference type="NCBI Taxonomy" id="1837876"/>
    <lineage>
        <taxon>Viruses</taxon>
        <taxon>Duplodnaviria</taxon>
        <taxon>Heunggongvirae</taxon>
        <taxon>Uroviricota</taxon>
        <taxon>Caudoviricetes</taxon>
        <taxon>Metrivirus</taxon>
        <taxon>Metrivirus ME3</taxon>
    </lineage>
</organism>
<evidence type="ECO:0000313" key="4">
    <source>
        <dbReference type="Proteomes" id="UP000225947"/>
    </source>
</evidence>
<dbReference type="Pfam" id="PF14890">
    <property type="entry name" value="Intein_splicing"/>
    <property type="match status" value="1"/>
</dbReference>
<dbReference type="PROSITE" id="PS50817">
    <property type="entry name" value="INTEIN_N_TER"/>
    <property type="match status" value="1"/>
</dbReference>
<dbReference type="InterPro" id="IPR030934">
    <property type="entry name" value="Intein_C"/>
</dbReference>
<dbReference type="CDD" id="cd00081">
    <property type="entry name" value="Hint"/>
    <property type="match status" value="1"/>
</dbReference>
<evidence type="ECO:0000259" key="1">
    <source>
        <dbReference type="SMART" id="SM00305"/>
    </source>
</evidence>
<dbReference type="InterPro" id="IPR003586">
    <property type="entry name" value="Hint_dom_C"/>
</dbReference>
<keyword evidence="3" id="KW-0489">Methyltransferase</keyword>
<feature type="domain" description="Hint" evidence="1">
    <location>
        <begin position="236"/>
        <end position="281"/>
    </location>
</feature>
<dbReference type="InterPro" id="IPR006141">
    <property type="entry name" value="Intein_N"/>
</dbReference>
<dbReference type="EMBL" id="KU935715">
    <property type="protein sequence ID" value="AND75170.1"/>
    <property type="molecule type" value="Genomic_DNA"/>
</dbReference>